<dbReference type="FunFam" id="3.40.50.720:FF:000209">
    <property type="entry name" value="Polyketide synthase Pks12"/>
    <property type="match status" value="1"/>
</dbReference>
<dbReference type="OrthoDB" id="329835at2759"/>
<dbReference type="GO" id="GO:0004312">
    <property type="term" value="F:fatty acid synthase activity"/>
    <property type="evidence" value="ECO:0007669"/>
    <property type="project" value="TreeGrafter"/>
</dbReference>
<dbReference type="SMART" id="SM00822">
    <property type="entry name" value="PKS_KR"/>
    <property type="match status" value="1"/>
</dbReference>
<dbReference type="CDD" id="cd05195">
    <property type="entry name" value="enoyl_red"/>
    <property type="match status" value="1"/>
</dbReference>
<dbReference type="Gene3D" id="1.10.1200.10">
    <property type="entry name" value="ACP-like"/>
    <property type="match status" value="1"/>
</dbReference>
<dbReference type="GO" id="GO:1901336">
    <property type="term" value="P:lactone biosynthetic process"/>
    <property type="evidence" value="ECO:0007669"/>
    <property type="project" value="UniProtKB-ARBA"/>
</dbReference>
<dbReference type="InterPro" id="IPR016036">
    <property type="entry name" value="Malonyl_transacylase_ACP-bd"/>
</dbReference>
<dbReference type="Pfam" id="PF14765">
    <property type="entry name" value="PS-DH"/>
    <property type="match status" value="1"/>
</dbReference>
<dbReference type="InterPro" id="IPR049900">
    <property type="entry name" value="PKS_mFAS_DH"/>
</dbReference>
<dbReference type="InterPro" id="IPR020841">
    <property type="entry name" value="PKS_Beta-ketoAc_synthase_dom"/>
</dbReference>
<evidence type="ECO:0000259" key="11">
    <source>
        <dbReference type="PROSITE" id="PS52019"/>
    </source>
</evidence>
<feature type="region of interest" description="N-terminal hotdog fold" evidence="8">
    <location>
        <begin position="919"/>
        <end position="1051"/>
    </location>
</feature>
<keyword evidence="6" id="KW-0511">Multifunctional enzyme</keyword>
<dbReference type="Pfam" id="PF23114">
    <property type="entry name" value="NAD-bd_HRPKS_sdrA"/>
    <property type="match status" value="1"/>
</dbReference>
<dbReference type="PROSITE" id="PS50075">
    <property type="entry name" value="CARRIER"/>
    <property type="match status" value="1"/>
</dbReference>
<dbReference type="SMART" id="SM00825">
    <property type="entry name" value="PKS_KS"/>
    <property type="match status" value="1"/>
</dbReference>
<sequence length="2522" mass="275490">MGDFNEKNGSEPIAIVGMACRLSGIATSPEGLWRMLSNGLTGWSSSTSNRFKLDSFWHPQHDLSGSFSTRGFHLIKQDPAMFDNEFFGISNVEARAIDPQHRMMLEVAFAAFEDSGIPMEKLIGSDTAVFCAVSHHDYEKILGRDAEVSPGYRFTGTGPSILANRISYVFDLHGPSITLDTACSSGLVALHQACAAIRNGEASQALVGGSNLILDPDQAAVMSSMSFLSPHGRCYSFDSRADGFGRGEGIAAMILKPLSQALRDGDNIRAVIRGTEIGQDGRTAGITMPSSDAQIRMISSAYKRAGLDPRDTPYVEAHGTGTTAGDRIEAMALKETFCKDRNNTKLLVGSVKANVGHTESVAGLVGVIKTVLMLEKGLIPPNPTFVKPSDSIPLDAWKLKVPTELMAWPENTVRRASINSFGYGGTNGHAIIEAANQYSGYSSRQPASHLQLFVFSHASGSGIGETASNLARFIKNQNKSHSALSSLAFTLSRRSMLKYRSFVTASTEEELLDGLQKQIVGDKRALTHVATLRVCFVFTGQGAQWPGMGRQLLVSNPIFAKSMYNSEEILLRLGSEWHLVEELCREENSRINEAALSQPICTAIQIALVDMLKAWNVLPDGVIGHSSGEIAAAYAAGMLSAEDALKAAYHRGTCVQKLKARYPEVRGAMLATGISATEAQKYLLEESVVGHAAVACVNSPSSVTISGDEDAVSKIQEMLAGKNLFSRRLVVEAAYHSHHMELVRGEYATSLQNLRSVRGHPGVRMVSSVDGNEIKDGEVDASYWCKNLTSPVLFSDALSKLLANLQERPGPIAVVEIGPHSALAGPIQQIVKTSKLQGVDYLSMLSRNQDASNTAITLAGQIFERGYSALDFDSINDPFGDAEKFVLADLPTYNWTHRTAHWIESRRSANYRLRKFPRHDLLGAPSVDSISSEPTWRNYLRLQEQPWLVGHAIGGSVVFPAAGYLSMVLEAIKQSTLNKAKRWRDMRIKFRQVNFGSALIIAEDACIEIFLSLRPQPGNESWKEFRIYSTSPNNDATEHCRGVVTALPQNNGRKDLCDDVSNAFVQEVSNSCQMRIDPGKMYRALKAVGLDYSGLFANQKSIIASSSAVFCVVEIPDAQASMPSKHQQPHCIHPSTLDLCLQSIYPAMKASGLLGSSVVISGIDEFEFHTNMPSTPGKQLEVATKFQTYGRSKVREDIVISHTQFSKTAIYMKINGVVFSSSGGPLHSGASKRLQGESLTHRLQWSLDPDLAGSKSIIDRCKLLQNSMQNYSIVCEQYSKILIRRTLDSLSATSKEVSKVEGHFSMLLEWMKRNDHNEQDSSIFTPDEGLEAQVTANGGILGHVLVEVGPHLADVMCGSTNALELLQQEQRLDRLYNIDAFDRCNVQLANYVKLLHFKSPNVRILEIGAGTASATQAVFRALTETKGCAGRSRVDCYTFTDISSGFFPKAEEKLGRFSRFRDVIEFKKLDIEMPPQDQGFEPGTYDLVIASNVLHATRDIENTLKNVRTLLKQDGHLALVELTAPKLAIGLIFGMLPGWWLSTDGREGGPLLSTPSWNAKLISCGFSGVDVDIPNYDDASHDMSVLISSAKRFQMPQSVQIMSETTERHLSGQLSKLFSKAHIATKEVSLSTLEPDGQLVVVLLESVGPFLATCSKSEWAHLRQMFSLASGILWLTTGAAIECADPKRALITGLSRCLRSENHSLKFVTLDLEPKAASESVLEWGQRIAEQAFSLFQGTLGPHATPALADWEYAIRGGEVLIPRLAEDAEVDRYILDCVSNFHPLEEREEDALQEGRALGLNIQIPGLLDTLYWCDVERHSRSVGSNEVRVQLDFVSLNFKDVMIAMGQLDGHTTLLFEGGGKVVAVGDAVSDQYAIGESVYVFDYNGLATVSNVQEFCVHRIPEGISMESAVAAGVAHATAFYCLDKAGALCEGESILIHSGTGAVGQAAITLAQRYFRAGEVYVTVGNQEKRDFIKEKFGISEQNIFSSRTLDFHDAILSRTGGQGVDVVLNSLHGEALQKSVDVLAPFGRFIEIGKKDLLNSSEARLELRCLERNVQFSTVDLTLLCQKRPAQLHGIFSTIFSLLSDEKILGVSPINVSPASQVEESFRTMQAGRHMGKLLIKLNAGSLMLIQPPKPSAVELDPNCSYLVIGGSGGLGRAILRHLADLGAKHLVTLSRSGSDSQWMRELTTEMSARGVEVVVHKGSVLDKQEIEAIKTHSRLHPIRGIVQGAMVLQDSRVDKLTYEQWQAAVEPKVDGTWNLHEVFDDSLDFFILLSSTGGILGSFSQGNYCAGNTFQDAFARFRGGLGLPARSIDVGIIEDEGYTAEDESALEFVRRQGLASYKLQEFLVTIEESIRNPIATSPAQAQLICGLRRADPDSGTQDAALQRRDLKFSHIWRKEVALEQQMTAASSHIDIAAALKACTTPEQALEAVLQAMKAKLARLLAMPVEEMSADRSMANYGVDSLIAVELRNWISMELGARIQNFELTSSIPLTDLAMLIAKRSSMIGGDVFCNNS</sequence>
<evidence type="ECO:0000256" key="2">
    <source>
        <dbReference type="ARBA" id="ARBA00022553"/>
    </source>
</evidence>
<dbReference type="InterPro" id="IPR009081">
    <property type="entry name" value="PP-bd_ACP"/>
</dbReference>
<evidence type="ECO:0000256" key="5">
    <source>
        <dbReference type="ARBA" id="ARBA00023002"/>
    </source>
</evidence>
<dbReference type="Gene3D" id="3.90.180.10">
    <property type="entry name" value="Medium-chain alcohol dehydrogenases, catalytic domain"/>
    <property type="match status" value="1"/>
</dbReference>
<organism evidence="12 13">
    <name type="scientific">Periconia macrospinosa</name>
    <dbReference type="NCBI Taxonomy" id="97972"/>
    <lineage>
        <taxon>Eukaryota</taxon>
        <taxon>Fungi</taxon>
        <taxon>Dikarya</taxon>
        <taxon>Ascomycota</taxon>
        <taxon>Pezizomycotina</taxon>
        <taxon>Dothideomycetes</taxon>
        <taxon>Pleosporomycetidae</taxon>
        <taxon>Pleosporales</taxon>
        <taxon>Massarineae</taxon>
        <taxon>Periconiaceae</taxon>
        <taxon>Periconia</taxon>
    </lineage>
</organism>
<dbReference type="InterPro" id="IPR014043">
    <property type="entry name" value="Acyl_transferase_dom"/>
</dbReference>
<dbReference type="SMART" id="SM00827">
    <property type="entry name" value="PKS_AT"/>
    <property type="match status" value="1"/>
</dbReference>
<dbReference type="InterPro" id="IPR036291">
    <property type="entry name" value="NAD(P)-bd_dom_sf"/>
</dbReference>
<evidence type="ECO:0000256" key="4">
    <source>
        <dbReference type="ARBA" id="ARBA00022857"/>
    </source>
</evidence>
<evidence type="ECO:0000256" key="7">
    <source>
        <dbReference type="ARBA" id="ARBA00023315"/>
    </source>
</evidence>
<dbReference type="InterPro" id="IPR013217">
    <property type="entry name" value="Methyltransf_12"/>
</dbReference>
<feature type="region of interest" description="C-terminal hotdog fold" evidence="8">
    <location>
        <begin position="1073"/>
        <end position="1228"/>
    </location>
</feature>
<dbReference type="InterPro" id="IPR016035">
    <property type="entry name" value="Acyl_Trfase/lysoPLipase"/>
</dbReference>
<dbReference type="CDD" id="cd00833">
    <property type="entry name" value="PKS"/>
    <property type="match status" value="1"/>
</dbReference>
<dbReference type="Gene3D" id="3.40.50.720">
    <property type="entry name" value="NAD(P)-binding Rossmann-like Domain"/>
    <property type="match status" value="3"/>
</dbReference>
<evidence type="ECO:0000256" key="6">
    <source>
        <dbReference type="ARBA" id="ARBA00023268"/>
    </source>
</evidence>
<dbReference type="GO" id="GO:0016491">
    <property type="term" value="F:oxidoreductase activity"/>
    <property type="evidence" value="ECO:0007669"/>
    <property type="project" value="UniProtKB-KW"/>
</dbReference>
<dbReference type="InterPro" id="IPR049551">
    <property type="entry name" value="PKS_DH_C"/>
</dbReference>
<dbReference type="InterPro" id="IPR036736">
    <property type="entry name" value="ACP-like_sf"/>
</dbReference>
<dbReference type="GO" id="GO:0004315">
    <property type="term" value="F:3-oxoacyl-[acyl-carrier-protein] synthase activity"/>
    <property type="evidence" value="ECO:0007669"/>
    <property type="project" value="InterPro"/>
</dbReference>
<dbReference type="Pfam" id="PF08659">
    <property type="entry name" value="KR"/>
    <property type="match status" value="1"/>
</dbReference>
<dbReference type="SMART" id="SM00829">
    <property type="entry name" value="PKS_ER"/>
    <property type="match status" value="1"/>
</dbReference>
<keyword evidence="5" id="KW-0560">Oxidoreductase</keyword>
<dbReference type="Pfam" id="PF21089">
    <property type="entry name" value="PKS_DH_N"/>
    <property type="match status" value="1"/>
</dbReference>
<dbReference type="Gene3D" id="3.30.70.250">
    <property type="entry name" value="Malonyl-CoA ACP transacylase, ACP-binding"/>
    <property type="match status" value="1"/>
</dbReference>
<dbReference type="InterPro" id="IPR014030">
    <property type="entry name" value="Ketoacyl_synth_N"/>
</dbReference>
<keyword evidence="3" id="KW-0808">Transferase</keyword>
<dbReference type="Pfam" id="PF23297">
    <property type="entry name" value="ACP_SdgA_C"/>
    <property type="match status" value="1"/>
</dbReference>
<feature type="active site" description="Proton donor; for dehydratase activity" evidence="8">
    <location>
        <position position="1138"/>
    </location>
</feature>
<dbReference type="InterPro" id="IPR011032">
    <property type="entry name" value="GroES-like_sf"/>
</dbReference>
<evidence type="ECO:0000256" key="3">
    <source>
        <dbReference type="ARBA" id="ARBA00022679"/>
    </source>
</evidence>
<dbReference type="SUPFAM" id="SSF52151">
    <property type="entry name" value="FabD/lysophospholipase-like"/>
    <property type="match status" value="1"/>
</dbReference>
<dbReference type="InterPro" id="IPR042104">
    <property type="entry name" value="PKS_dehydratase_sf"/>
</dbReference>
<reference evidence="12 13" key="1">
    <citation type="journal article" date="2018" name="Sci. Rep.">
        <title>Comparative genomics provides insights into the lifestyle and reveals functional heterogeneity of dark septate endophytic fungi.</title>
        <authorList>
            <person name="Knapp D.G."/>
            <person name="Nemeth J.B."/>
            <person name="Barry K."/>
            <person name="Hainaut M."/>
            <person name="Henrissat B."/>
            <person name="Johnson J."/>
            <person name="Kuo A."/>
            <person name="Lim J.H.P."/>
            <person name="Lipzen A."/>
            <person name="Nolan M."/>
            <person name="Ohm R.A."/>
            <person name="Tamas L."/>
            <person name="Grigoriev I.V."/>
            <person name="Spatafora J.W."/>
            <person name="Nagy L.G."/>
            <person name="Kovacs G.M."/>
        </authorList>
    </citation>
    <scope>NUCLEOTIDE SEQUENCE [LARGE SCALE GENOMIC DNA]</scope>
    <source>
        <strain evidence="12 13">DSE2036</strain>
    </source>
</reference>
<dbReference type="InterPro" id="IPR013968">
    <property type="entry name" value="PKS_KR"/>
</dbReference>
<dbReference type="SUPFAM" id="SSF53901">
    <property type="entry name" value="Thiolase-like"/>
    <property type="match status" value="1"/>
</dbReference>
<dbReference type="InterPro" id="IPR056501">
    <property type="entry name" value="NAD-bd_HRPKS_sdrA"/>
</dbReference>
<dbReference type="Gene3D" id="3.40.50.150">
    <property type="entry name" value="Vaccinia Virus protein VP39"/>
    <property type="match status" value="1"/>
</dbReference>
<name>A0A2V1DTF0_9PLEO</name>
<dbReference type="GO" id="GO:0006633">
    <property type="term" value="P:fatty acid biosynthetic process"/>
    <property type="evidence" value="ECO:0007669"/>
    <property type="project" value="InterPro"/>
</dbReference>
<dbReference type="Pfam" id="PF16197">
    <property type="entry name" value="KAsynt_C_assoc"/>
    <property type="match status" value="1"/>
</dbReference>
<dbReference type="SMART" id="SM00823">
    <property type="entry name" value="PKS_PP"/>
    <property type="match status" value="1"/>
</dbReference>
<dbReference type="GO" id="GO:0031177">
    <property type="term" value="F:phosphopantetheine binding"/>
    <property type="evidence" value="ECO:0007669"/>
    <property type="project" value="InterPro"/>
</dbReference>
<dbReference type="EMBL" id="KZ805360">
    <property type="protein sequence ID" value="PVI01286.1"/>
    <property type="molecule type" value="Genomic_DNA"/>
</dbReference>
<dbReference type="Pfam" id="PF13602">
    <property type="entry name" value="ADH_zinc_N_2"/>
    <property type="match status" value="1"/>
</dbReference>
<feature type="active site" description="Proton acceptor; for dehydratase activity" evidence="8">
    <location>
        <position position="951"/>
    </location>
</feature>
<dbReference type="InterPro" id="IPR049552">
    <property type="entry name" value="PKS_DH_N"/>
</dbReference>
<dbReference type="InterPro" id="IPR020843">
    <property type="entry name" value="ER"/>
</dbReference>
<keyword evidence="4" id="KW-0521">NADP</keyword>
<dbReference type="Pfam" id="PF00109">
    <property type="entry name" value="ketoacyl-synt"/>
    <property type="match status" value="1"/>
</dbReference>
<dbReference type="FunFam" id="3.40.366.10:FF:000002">
    <property type="entry name" value="Probable polyketide synthase 2"/>
    <property type="match status" value="1"/>
</dbReference>
<evidence type="ECO:0000259" key="10">
    <source>
        <dbReference type="PROSITE" id="PS52004"/>
    </source>
</evidence>
<evidence type="ECO:0000256" key="1">
    <source>
        <dbReference type="ARBA" id="ARBA00022450"/>
    </source>
</evidence>
<evidence type="ECO:0000313" key="12">
    <source>
        <dbReference type="EMBL" id="PVI01286.1"/>
    </source>
</evidence>
<dbReference type="PROSITE" id="PS00606">
    <property type="entry name" value="KS3_1"/>
    <property type="match status" value="1"/>
</dbReference>
<feature type="domain" description="Ketosynthase family 3 (KS3)" evidence="10">
    <location>
        <begin position="10"/>
        <end position="434"/>
    </location>
</feature>
<evidence type="ECO:0000256" key="8">
    <source>
        <dbReference type="PROSITE-ProRule" id="PRU01363"/>
    </source>
</evidence>
<dbReference type="Pfam" id="PF08242">
    <property type="entry name" value="Methyltransf_12"/>
    <property type="match status" value="1"/>
</dbReference>
<protein>
    <submittedName>
        <fullName evidence="12">Polyketide synthase</fullName>
    </submittedName>
</protein>
<dbReference type="CDD" id="cd02440">
    <property type="entry name" value="AdoMet_MTases"/>
    <property type="match status" value="1"/>
</dbReference>
<dbReference type="Gene3D" id="3.10.129.110">
    <property type="entry name" value="Polyketide synthase dehydratase"/>
    <property type="match status" value="1"/>
</dbReference>
<dbReference type="SUPFAM" id="SSF47336">
    <property type="entry name" value="ACP-like"/>
    <property type="match status" value="1"/>
</dbReference>
<evidence type="ECO:0000259" key="9">
    <source>
        <dbReference type="PROSITE" id="PS50075"/>
    </source>
</evidence>
<dbReference type="SMART" id="SM00826">
    <property type="entry name" value="PKS_DH"/>
    <property type="match status" value="1"/>
</dbReference>
<feature type="domain" description="Carrier" evidence="9">
    <location>
        <begin position="2433"/>
        <end position="2510"/>
    </location>
</feature>
<dbReference type="InterPro" id="IPR001227">
    <property type="entry name" value="Ac_transferase_dom_sf"/>
</dbReference>
<dbReference type="InterPro" id="IPR032821">
    <property type="entry name" value="PKS_assoc"/>
</dbReference>
<dbReference type="Gene3D" id="3.40.47.10">
    <property type="match status" value="1"/>
</dbReference>
<dbReference type="Pfam" id="PF00698">
    <property type="entry name" value="Acyl_transf_1"/>
    <property type="match status" value="1"/>
</dbReference>
<keyword evidence="7" id="KW-0012">Acyltransferase</keyword>
<keyword evidence="2" id="KW-0597">Phosphoprotein</keyword>
<dbReference type="PROSITE" id="PS52019">
    <property type="entry name" value="PKS_MFAS_DH"/>
    <property type="match status" value="1"/>
</dbReference>
<dbReference type="Gene3D" id="3.40.366.10">
    <property type="entry name" value="Malonyl-Coenzyme A Acyl Carrier Protein, domain 2"/>
    <property type="match status" value="1"/>
</dbReference>
<keyword evidence="13" id="KW-1185">Reference proteome</keyword>
<dbReference type="InterPro" id="IPR057326">
    <property type="entry name" value="KR_dom"/>
</dbReference>
<dbReference type="InterPro" id="IPR018201">
    <property type="entry name" value="Ketoacyl_synth_AS"/>
</dbReference>
<dbReference type="GO" id="GO:0044550">
    <property type="term" value="P:secondary metabolite biosynthetic process"/>
    <property type="evidence" value="ECO:0007669"/>
    <property type="project" value="TreeGrafter"/>
</dbReference>
<dbReference type="InterPro" id="IPR050091">
    <property type="entry name" value="PKS_NRPS_Biosynth_Enz"/>
</dbReference>
<dbReference type="InterPro" id="IPR029063">
    <property type="entry name" value="SAM-dependent_MTases_sf"/>
</dbReference>
<dbReference type="PANTHER" id="PTHR43775:SF29">
    <property type="entry name" value="ASPERFURANONE POLYKETIDE SYNTHASE AFOG-RELATED"/>
    <property type="match status" value="1"/>
</dbReference>
<dbReference type="SUPFAM" id="SSF50129">
    <property type="entry name" value="GroES-like"/>
    <property type="match status" value="1"/>
</dbReference>
<feature type="domain" description="PKS/mFAS DH" evidence="11">
    <location>
        <begin position="919"/>
        <end position="1228"/>
    </location>
</feature>
<gene>
    <name evidence="12" type="ORF">DM02DRAFT_706095</name>
</gene>
<dbReference type="Proteomes" id="UP000244855">
    <property type="component" value="Unassembled WGS sequence"/>
</dbReference>
<dbReference type="SUPFAM" id="SSF51735">
    <property type="entry name" value="NAD(P)-binding Rossmann-fold domains"/>
    <property type="match status" value="2"/>
</dbReference>
<dbReference type="InterPro" id="IPR014031">
    <property type="entry name" value="Ketoacyl_synth_C"/>
</dbReference>
<dbReference type="PANTHER" id="PTHR43775">
    <property type="entry name" value="FATTY ACID SYNTHASE"/>
    <property type="match status" value="1"/>
</dbReference>
<dbReference type="InterPro" id="IPR020806">
    <property type="entry name" value="PKS_PP-bd"/>
</dbReference>
<dbReference type="InterPro" id="IPR016039">
    <property type="entry name" value="Thiolase-like"/>
</dbReference>
<accession>A0A2V1DTF0</accession>
<dbReference type="SUPFAM" id="SSF55048">
    <property type="entry name" value="Probable ACP-binding domain of malonyl-CoA ACP transacylase"/>
    <property type="match status" value="1"/>
</dbReference>
<dbReference type="STRING" id="97972.A0A2V1DTF0"/>
<keyword evidence="1" id="KW-0596">Phosphopantetheine</keyword>
<dbReference type="InterPro" id="IPR020807">
    <property type="entry name" value="PKS_DH"/>
</dbReference>
<proteinExistence type="predicted"/>
<dbReference type="PROSITE" id="PS52004">
    <property type="entry name" value="KS3_2"/>
    <property type="match status" value="1"/>
</dbReference>
<evidence type="ECO:0000313" key="13">
    <source>
        <dbReference type="Proteomes" id="UP000244855"/>
    </source>
</evidence>
<dbReference type="SUPFAM" id="SSF53335">
    <property type="entry name" value="S-adenosyl-L-methionine-dependent methyltransferases"/>
    <property type="match status" value="1"/>
</dbReference>
<dbReference type="Pfam" id="PF02801">
    <property type="entry name" value="Ketoacyl-synt_C"/>
    <property type="match status" value="1"/>
</dbReference>